<dbReference type="OrthoDB" id="3094586at2759"/>
<organism evidence="2 3">
    <name type="scientific">Mycena venus</name>
    <dbReference type="NCBI Taxonomy" id="2733690"/>
    <lineage>
        <taxon>Eukaryota</taxon>
        <taxon>Fungi</taxon>
        <taxon>Dikarya</taxon>
        <taxon>Basidiomycota</taxon>
        <taxon>Agaricomycotina</taxon>
        <taxon>Agaricomycetes</taxon>
        <taxon>Agaricomycetidae</taxon>
        <taxon>Agaricales</taxon>
        <taxon>Marasmiineae</taxon>
        <taxon>Mycenaceae</taxon>
        <taxon>Mycena</taxon>
    </lineage>
</organism>
<dbReference type="PANTHER" id="PTHR40465">
    <property type="entry name" value="CHROMOSOME 1, WHOLE GENOME SHOTGUN SEQUENCE"/>
    <property type="match status" value="1"/>
</dbReference>
<name>A0A8H6YIT0_9AGAR</name>
<dbReference type="Proteomes" id="UP000620124">
    <property type="component" value="Unassembled WGS sequence"/>
</dbReference>
<comment type="caution">
    <text evidence="2">The sequence shown here is derived from an EMBL/GenBank/DDBJ whole genome shotgun (WGS) entry which is preliminary data.</text>
</comment>
<protein>
    <submittedName>
        <fullName evidence="2">Uncharacterized protein</fullName>
    </submittedName>
</protein>
<feature type="transmembrane region" description="Helical" evidence="1">
    <location>
        <begin position="168"/>
        <end position="190"/>
    </location>
</feature>
<gene>
    <name evidence="2" type="ORF">MVEN_00702200</name>
</gene>
<dbReference type="EMBL" id="JACAZI010000005">
    <property type="protein sequence ID" value="KAF7359774.1"/>
    <property type="molecule type" value="Genomic_DNA"/>
</dbReference>
<evidence type="ECO:0000313" key="3">
    <source>
        <dbReference type="Proteomes" id="UP000620124"/>
    </source>
</evidence>
<dbReference type="PANTHER" id="PTHR40465:SF1">
    <property type="entry name" value="DUF6534 DOMAIN-CONTAINING PROTEIN"/>
    <property type="match status" value="1"/>
</dbReference>
<dbReference type="AlphaFoldDB" id="A0A8H6YIT0"/>
<keyword evidence="1" id="KW-0472">Membrane</keyword>
<feature type="transmembrane region" description="Helical" evidence="1">
    <location>
        <begin position="108"/>
        <end position="126"/>
    </location>
</feature>
<keyword evidence="3" id="KW-1185">Reference proteome</keyword>
<reference evidence="2" key="1">
    <citation type="submission" date="2020-05" db="EMBL/GenBank/DDBJ databases">
        <title>Mycena genomes resolve the evolution of fungal bioluminescence.</title>
        <authorList>
            <person name="Tsai I.J."/>
        </authorList>
    </citation>
    <scope>NUCLEOTIDE SEQUENCE</scope>
    <source>
        <strain evidence="2">CCC161011</strain>
    </source>
</reference>
<evidence type="ECO:0000313" key="2">
    <source>
        <dbReference type="EMBL" id="KAF7359774.1"/>
    </source>
</evidence>
<keyword evidence="1" id="KW-1133">Transmembrane helix</keyword>
<evidence type="ECO:0000256" key="1">
    <source>
        <dbReference type="SAM" id="Phobius"/>
    </source>
</evidence>
<accession>A0A8H6YIT0</accession>
<keyword evidence="1" id="KW-0812">Transmembrane</keyword>
<feature type="transmembrane region" description="Helical" evidence="1">
    <location>
        <begin position="133"/>
        <end position="156"/>
    </location>
</feature>
<proteinExistence type="predicted"/>
<sequence length="219" mass="24617">MVVTDKQHSQAHRMLSGSAPAVDAGEQLYASTNTQRSNCRQFMKYFQWYSDDHKSMRIAVGFLALMTVLKSIQALYRHSLDNVHHSYAALTGAIFLNYTTWWQSGNPLMVAIIGLYVQSYFCYRLWVVSRKWFVAAPIALLFAFAFLSIVVATYFISTAENPIKLWFAVHLSTVFAGDIILSLTTAYFLLKSKKDVLPQAVGLINALIRLTFQAAAPTA</sequence>
<feature type="transmembrane region" description="Helical" evidence="1">
    <location>
        <begin position="58"/>
        <end position="76"/>
    </location>
</feature>